<accession>A0A3P9PCJ1</accession>
<sequence>MENGWEKRKMQRECMKVKLTGDKEESSEKQSSKKEMKNKPDNVSHEKEEDCNLERKQNDENKLILSTWRTGGEMDPDDLDQRQDQGAKSQGACVVSTQEEREDGISRDVISSRQRHLAQRRHKVCTPEEEEDVRLTTVKSKQAFCTEKSVCRPRSRIVTSAPGSPFRAAYSM</sequence>
<proteinExistence type="predicted"/>
<feature type="compositionally biased region" description="Basic and acidic residues" evidence="1">
    <location>
        <begin position="1"/>
        <end position="62"/>
    </location>
</feature>
<dbReference type="GeneTree" id="ENSGT00960000186758"/>
<evidence type="ECO:0000313" key="3">
    <source>
        <dbReference type="Proteomes" id="UP000242638"/>
    </source>
</evidence>
<reference evidence="3" key="1">
    <citation type="submission" date="2013-11" db="EMBL/GenBank/DDBJ databases">
        <title>The genomic landscape of the Guanapo guppy.</title>
        <authorList>
            <person name="Kuenstner A."/>
            <person name="Dreyer C."/>
        </authorList>
    </citation>
    <scope>NUCLEOTIDE SEQUENCE</scope>
    <source>
        <strain evidence="3">Guanapo</strain>
    </source>
</reference>
<organism evidence="2 3">
    <name type="scientific">Poecilia reticulata</name>
    <name type="common">Guppy</name>
    <name type="synonym">Acanthophacelus reticulatus</name>
    <dbReference type="NCBI Taxonomy" id="8081"/>
    <lineage>
        <taxon>Eukaryota</taxon>
        <taxon>Metazoa</taxon>
        <taxon>Chordata</taxon>
        <taxon>Craniata</taxon>
        <taxon>Vertebrata</taxon>
        <taxon>Euteleostomi</taxon>
        <taxon>Actinopterygii</taxon>
        <taxon>Neopterygii</taxon>
        <taxon>Teleostei</taxon>
        <taxon>Neoteleostei</taxon>
        <taxon>Acanthomorphata</taxon>
        <taxon>Ovalentaria</taxon>
        <taxon>Atherinomorphae</taxon>
        <taxon>Cyprinodontiformes</taxon>
        <taxon>Poeciliidae</taxon>
        <taxon>Poeciliinae</taxon>
        <taxon>Poecilia</taxon>
    </lineage>
</organism>
<name>A0A3P9PCJ1_POERE</name>
<feature type="compositionally biased region" description="Basic residues" evidence="1">
    <location>
        <begin position="113"/>
        <end position="124"/>
    </location>
</feature>
<reference evidence="2" key="3">
    <citation type="submission" date="2025-09" db="UniProtKB">
        <authorList>
            <consortium name="Ensembl"/>
        </authorList>
    </citation>
    <scope>IDENTIFICATION</scope>
    <source>
        <strain evidence="2">Guanapo</strain>
    </source>
</reference>
<dbReference type="Proteomes" id="UP000242638">
    <property type="component" value="Unassembled WGS sequence"/>
</dbReference>
<reference evidence="2" key="2">
    <citation type="submission" date="2025-08" db="UniProtKB">
        <authorList>
            <consortium name="Ensembl"/>
        </authorList>
    </citation>
    <scope>IDENTIFICATION</scope>
    <source>
        <strain evidence="2">Guanapo</strain>
    </source>
</reference>
<evidence type="ECO:0000313" key="2">
    <source>
        <dbReference type="Ensembl" id="ENSPREP00000019480.1"/>
    </source>
</evidence>
<protein>
    <submittedName>
        <fullName evidence="2">Uncharacterized protein</fullName>
    </submittedName>
</protein>
<evidence type="ECO:0000256" key="1">
    <source>
        <dbReference type="SAM" id="MobiDB-lite"/>
    </source>
</evidence>
<dbReference type="AlphaFoldDB" id="A0A3P9PCJ1"/>
<feature type="region of interest" description="Disordered" evidence="1">
    <location>
        <begin position="1"/>
        <end position="130"/>
    </location>
</feature>
<keyword evidence="3" id="KW-1185">Reference proteome</keyword>
<dbReference type="Ensembl" id="ENSPRET00000019689.1">
    <property type="protein sequence ID" value="ENSPREP00000019480.1"/>
    <property type="gene ID" value="ENSPREG00000013168.1"/>
</dbReference>